<keyword evidence="7" id="KW-1185">Reference proteome</keyword>
<evidence type="ECO:0000313" key="7">
    <source>
        <dbReference type="Proteomes" id="UP001054252"/>
    </source>
</evidence>
<dbReference type="Proteomes" id="UP001054252">
    <property type="component" value="Unassembled WGS sequence"/>
</dbReference>
<accession>A0AAV5KCC5</accession>
<protein>
    <recommendedName>
        <fullName evidence="8">Reverse transcriptase Ty1/copia-type domain-containing protein</fullName>
    </recommendedName>
</protein>
<reference evidence="6 7" key="1">
    <citation type="journal article" date="2021" name="Commun. Biol.">
        <title>The genome of Shorea leprosula (Dipterocarpaceae) highlights the ecological relevance of drought in aseasonal tropical rainforests.</title>
        <authorList>
            <person name="Ng K.K.S."/>
            <person name="Kobayashi M.J."/>
            <person name="Fawcett J.A."/>
            <person name="Hatakeyama M."/>
            <person name="Paape T."/>
            <person name="Ng C.H."/>
            <person name="Ang C.C."/>
            <person name="Tnah L.H."/>
            <person name="Lee C.T."/>
            <person name="Nishiyama T."/>
            <person name="Sese J."/>
            <person name="O'Brien M.J."/>
            <person name="Copetti D."/>
            <person name="Mohd Noor M.I."/>
            <person name="Ong R.C."/>
            <person name="Putra M."/>
            <person name="Sireger I.Z."/>
            <person name="Indrioko S."/>
            <person name="Kosugi Y."/>
            <person name="Izuno A."/>
            <person name="Isagi Y."/>
            <person name="Lee S.L."/>
            <person name="Shimizu K.K."/>
        </authorList>
    </citation>
    <scope>NUCLEOTIDE SEQUENCE [LARGE SCALE GENOMIC DNA]</scope>
    <source>
        <strain evidence="6">214</strain>
    </source>
</reference>
<evidence type="ECO:0000256" key="1">
    <source>
        <dbReference type="ARBA" id="ARBA00022729"/>
    </source>
</evidence>
<proteinExistence type="predicted"/>
<keyword evidence="2" id="KW-1015">Disulfide bond</keyword>
<dbReference type="InterPro" id="IPR043502">
    <property type="entry name" value="DNA/RNA_pol_sf"/>
</dbReference>
<name>A0AAV5KCC5_9ROSI</name>
<evidence type="ECO:0000256" key="3">
    <source>
        <dbReference type="SAM" id="MobiDB-lite"/>
    </source>
</evidence>
<evidence type="ECO:0000256" key="2">
    <source>
        <dbReference type="ARBA" id="ARBA00023157"/>
    </source>
</evidence>
<gene>
    <name evidence="6" type="ORF">SLEP1_g32074</name>
</gene>
<comment type="caution">
    <text evidence="6">The sequence shown here is derived from an EMBL/GenBank/DDBJ whole genome shotgun (WGS) entry which is preliminary data.</text>
</comment>
<feature type="domain" description="Reverse transcriptase Ty1/copia-type" evidence="4">
    <location>
        <begin position="181"/>
        <end position="396"/>
    </location>
</feature>
<evidence type="ECO:0000259" key="4">
    <source>
        <dbReference type="Pfam" id="PF07727"/>
    </source>
</evidence>
<organism evidence="6 7">
    <name type="scientific">Rubroshorea leprosula</name>
    <dbReference type="NCBI Taxonomy" id="152421"/>
    <lineage>
        <taxon>Eukaryota</taxon>
        <taxon>Viridiplantae</taxon>
        <taxon>Streptophyta</taxon>
        <taxon>Embryophyta</taxon>
        <taxon>Tracheophyta</taxon>
        <taxon>Spermatophyta</taxon>
        <taxon>Magnoliopsida</taxon>
        <taxon>eudicotyledons</taxon>
        <taxon>Gunneridae</taxon>
        <taxon>Pentapetalae</taxon>
        <taxon>rosids</taxon>
        <taxon>malvids</taxon>
        <taxon>Malvales</taxon>
        <taxon>Dipterocarpaceae</taxon>
        <taxon>Rubroshorea</taxon>
    </lineage>
</organism>
<keyword evidence="1" id="KW-0732">Signal</keyword>
<sequence length="594" mass="66794">MILKIFALNMDSLGKFDSKSDEGIFVGYPTSSKAYCVYNKRTKVVEESIHVVFDETNPICSRKSCNDDDVDAIGKQIKDINLKEDNTKEAQDEKNEEDKHEEVQQTHELREPTFPRERSYVRGNEILGDPSKGVITRSHAHNTCAFIAFISQIEPNNLDDSLNYPNWVMAMQEELAQFERNKVWNLVSRPKDHPIIGTKWVFRNKLDENGIVVRNKARLVAKGYCQEEGIDFDETFALVARLEAIRMLLAFACFKGFTLYQMDVKSAFLNGYIQEEVYVEQPPSFEDPSYPNHVYKLSKALYGLKQALRAWYERLSSFLLANGFSRGRVDTTLFVKNKGQDILIVQIYVDDIVFGATNDFLCQEFSKAMQGEFEMSMMGELNFFLGLQIKQSKEQMATFMLNDSQEKQVWAAKLAGSGIVSFAAMLNTGNFVLASQDSTTMLNTENFALASQDSTRPPLGNSAFPQQAYLEITILFYRGRNDDQKGEKVKLIQENSNAKANSESKEMKLEGDAVMILVGLTVGAPLPLKLSGSYPGSIGFNSDGSVYLDGIKLVFGSKKEDWGKSEKVIGCGSNPRQKKAFFSSRFAAGACDKL</sequence>
<evidence type="ECO:0000259" key="5">
    <source>
        <dbReference type="Pfam" id="PF25597"/>
    </source>
</evidence>
<dbReference type="SUPFAM" id="SSF56672">
    <property type="entry name" value="DNA/RNA polymerases"/>
    <property type="match status" value="1"/>
</dbReference>
<dbReference type="InterPro" id="IPR013103">
    <property type="entry name" value="RVT_2"/>
</dbReference>
<evidence type="ECO:0008006" key="8">
    <source>
        <dbReference type="Google" id="ProtNLM"/>
    </source>
</evidence>
<dbReference type="SUPFAM" id="SSF51110">
    <property type="entry name" value="alpha-D-mannose-specific plant lectins"/>
    <property type="match status" value="1"/>
</dbReference>
<feature type="region of interest" description="Disordered" evidence="3">
    <location>
        <begin position="82"/>
        <end position="115"/>
    </location>
</feature>
<dbReference type="Pfam" id="PF07727">
    <property type="entry name" value="RVT_2"/>
    <property type="match status" value="1"/>
</dbReference>
<dbReference type="InterPro" id="IPR036426">
    <property type="entry name" value="Bulb-type_lectin_dom_sf"/>
</dbReference>
<dbReference type="AlphaFoldDB" id="A0AAV5KCC5"/>
<dbReference type="Pfam" id="PF25597">
    <property type="entry name" value="SH3_retrovirus"/>
    <property type="match status" value="1"/>
</dbReference>
<feature type="domain" description="Retroviral polymerase SH3-like" evidence="5">
    <location>
        <begin position="12"/>
        <end position="62"/>
    </location>
</feature>
<dbReference type="InterPro" id="IPR057670">
    <property type="entry name" value="SH3_retrovirus"/>
</dbReference>
<evidence type="ECO:0000313" key="6">
    <source>
        <dbReference type="EMBL" id="GKV22189.1"/>
    </source>
</evidence>
<dbReference type="EMBL" id="BPVZ01000059">
    <property type="protein sequence ID" value="GKV22189.1"/>
    <property type="molecule type" value="Genomic_DNA"/>
</dbReference>